<sequence length="84" mass="9427">MRFQLDECIRSQWIANEGGNLMRKMMNDGIVGLRLLLVPSVVSIFWYVLGSGLDTSLGYATMLCVLVGSCRSRYNQGSKALFFQ</sequence>
<reference evidence="2" key="1">
    <citation type="submission" date="2019-12" db="EMBL/GenBank/DDBJ databases">
        <title>Genome sequencing and annotation of Brassica cretica.</title>
        <authorList>
            <person name="Studholme D.J."/>
            <person name="Sarris P.F."/>
        </authorList>
    </citation>
    <scope>NUCLEOTIDE SEQUENCE</scope>
    <source>
        <strain evidence="2">PFS-001/15</strain>
        <tissue evidence="2">Leaf</tissue>
    </source>
</reference>
<gene>
    <name evidence="2" type="ORF">F2Q68_00017222</name>
</gene>
<feature type="transmembrane region" description="Helical" evidence="1">
    <location>
        <begin position="31"/>
        <end position="50"/>
    </location>
</feature>
<protein>
    <submittedName>
        <fullName evidence="2">Uncharacterized protein</fullName>
    </submittedName>
</protein>
<dbReference type="EMBL" id="QGKW02001940">
    <property type="protein sequence ID" value="KAF2558135.1"/>
    <property type="molecule type" value="Genomic_DNA"/>
</dbReference>
<evidence type="ECO:0000313" key="2">
    <source>
        <dbReference type="EMBL" id="KAF2558135.1"/>
    </source>
</evidence>
<accession>A0A8S9HI88</accession>
<dbReference type="Proteomes" id="UP000712281">
    <property type="component" value="Unassembled WGS sequence"/>
</dbReference>
<keyword evidence="1" id="KW-0472">Membrane</keyword>
<evidence type="ECO:0000256" key="1">
    <source>
        <dbReference type="SAM" id="Phobius"/>
    </source>
</evidence>
<name>A0A8S9HI88_BRACR</name>
<keyword evidence="1" id="KW-1133">Transmembrane helix</keyword>
<keyword evidence="1" id="KW-0812">Transmembrane</keyword>
<comment type="caution">
    <text evidence="2">The sequence shown here is derived from an EMBL/GenBank/DDBJ whole genome shotgun (WGS) entry which is preliminary data.</text>
</comment>
<proteinExistence type="predicted"/>
<organism evidence="2 3">
    <name type="scientific">Brassica cretica</name>
    <name type="common">Mustard</name>
    <dbReference type="NCBI Taxonomy" id="69181"/>
    <lineage>
        <taxon>Eukaryota</taxon>
        <taxon>Viridiplantae</taxon>
        <taxon>Streptophyta</taxon>
        <taxon>Embryophyta</taxon>
        <taxon>Tracheophyta</taxon>
        <taxon>Spermatophyta</taxon>
        <taxon>Magnoliopsida</taxon>
        <taxon>eudicotyledons</taxon>
        <taxon>Gunneridae</taxon>
        <taxon>Pentapetalae</taxon>
        <taxon>rosids</taxon>
        <taxon>malvids</taxon>
        <taxon>Brassicales</taxon>
        <taxon>Brassicaceae</taxon>
        <taxon>Brassiceae</taxon>
        <taxon>Brassica</taxon>
    </lineage>
</organism>
<evidence type="ECO:0000313" key="3">
    <source>
        <dbReference type="Proteomes" id="UP000712281"/>
    </source>
</evidence>
<dbReference type="AlphaFoldDB" id="A0A8S9HI88"/>